<feature type="chain" id="PRO_5038713443" evidence="5">
    <location>
        <begin position="29"/>
        <end position="1612"/>
    </location>
</feature>
<keyword evidence="2" id="KW-0326">Glycosidase</keyword>
<feature type="domain" description="Ig-like" evidence="6">
    <location>
        <begin position="196"/>
        <end position="277"/>
    </location>
</feature>
<dbReference type="InterPro" id="IPR036179">
    <property type="entry name" value="Ig-like_dom_sf"/>
</dbReference>
<feature type="region of interest" description="Disordered" evidence="4">
    <location>
        <begin position="1403"/>
        <end position="1435"/>
    </location>
</feature>
<feature type="signal peptide" evidence="5">
    <location>
        <begin position="1"/>
        <end position="28"/>
    </location>
</feature>
<dbReference type="Gene3D" id="2.60.120.260">
    <property type="entry name" value="Galactose-binding domain-like"/>
    <property type="match status" value="5"/>
</dbReference>
<dbReference type="Pfam" id="PF19085">
    <property type="entry name" value="Choline_bind_2"/>
    <property type="match status" value="1"/>
</dbReference>
<protein>
    <submittedName>
        <fullName evidence="7">DUF4855 domain-containing protein</fullName>
    </submittedName>
</protein>
<evidence type="ECO:0000256" key="1">
    <source>
        <dbReference type="ARBA" id="ARBA00022737"/>
    </source>
</evidence>
<evidence type="ECO:0000256" key="4">
    <source>
        <dbReference type="SAM" id="MobiDB-lite"/>
    </source>
</evidence>
<dbReference type="InterPro" id="IPR007110">
    <property type="entry name" value="Ig-like_dom"/>
</dbReference>
<accession>A0A926I209</accession>
<dbReference type="Pfam" id="PF00754">
    <property type="entry name" value="F5_F8_type_C"/>
    <property type="match status" value="1"/>
</dbReference>
<keyword evidence="1" id="KW-0677">Repeat</keyword>
<dbReference type="RefSeq" id="WP_249293956.1">
    <property type="nucleotide sequence ID" value="NZ_JACRSV010000001.1"/>
</dbReference>
<proteinExistence type="predicted"/>
<dbReference type="SUPFAM" id="SSF49785">
    <property type="entry name" value="Galactose-binding domain-like"/>
    <property type="match status" value="5"/>
</dbReference>
<feature type="repeat" description="Cell wall-binding" evidence="3">
    <location>
        <begin position="1473"/>
        <end position="1492"/>
    </location>
</feature>
<dbReference type="PROSITE" id="PS50835">
    <property type="entry name" value="IG_LIKE"/>
    <property type="match status" value="1"/>
</dbReference>
<dbReference type="Pfam" id="PF19127">
    <property type="entry name" value="Choline_bind_3"/>
    <property type="match status" value="2"/>
</dbReference>
<reference evidence="7" key="1">
    <citation type="submission" date="2020-08" db="EMBL/GenBank/DDBJ databases">
        <title>Genome public.</title>
        <authorList>
            <person name="Liu C."/>
            <person name="Sun Q."/>
        </authorList>
    </citation>
    <scope>NUCLEOTIDE SEQUENCE</scope>
    <source>
        <strain evidence="7">NSJ-33</strain>
    </source>
</reference>
<dbReference type="CDD" id="cd00096">
    <property type="entry name" value="Ig"/>
    <property type="match status" value="1"/>
</dbReference>
<dbReference type="InterPro" id="IPR032329">
    <property type="entry name" value="DUF4855"/>
</dbReference>
<feature type="repeat" description="Cell wall-binding" evidence="3">
    <location>
        <begin position="1534"/>
        <end position="1553"/>
    </location>
</feature>
<dbReference type="InterPro" id="IPR008979">
    <property type="entry name" value="Galactose-bd-like_sf"/>
</dbReference>
<evidence type="ECO:0000313" key="7">
    <source>
        <dbReference type="EMBL" id="MBC8559063.1"/>
    </source>
</evidence>
<evidence type="ECO:0000259" key="6">
    <source>
        <dbReference type="PROSITE" id="PS50835"/>
    </source>
</evidence>
<keyword evidence="5" id="KW-0732">Signal</keyword>
<comment type="caution">
    <text evidence="7">The sequence shown here is derived from an EMBL/GenBank/DDBJ whole genome shotgun (WGS) entry which is preliminary data.</text>
</comment>
<dbReference type="PROSITE" id="PS51257">
    <property type="entry name" value="PROKAR_LIPOPROTEIN"/>
    <property type="match status" value="1"/>
</dbReference>
<name>A0A926I209_9FIRM</name>
<feature type="repeat" description="Cell wall-binding" evidence="3">
    <location>
        <begin position="1493"/>
        <end position="1512"/>
    </location>
</feature>
<dbReference type="Gene3D" id="2.10.270.10">
    <property type="entry name" value="Cholin Binding"/>
    <property type="match status" value="2"/>
</dbReference>
<dbReference type="SUPFAM" id="SSF69360">
    <property type="entry name" value="Cell wall binding repeat"/>
    <property type="match status" value="1"/>
</dbReference>
<feature type="compositionally biased region" description="Gly residues" evidence="4">
    <location>
        <begin position="1406"/>
        <end position="1417"/>
    </location>
</feature>
<keyword evidence="2" id="KW-0378">Hydrolase</keyword>
<dbReference type="GO" id="GO:0016798">
    <property type="term" value="F:hydrolase activity, acting on glycosyl bonds"/>
    <property type="evidence" value="ECO:0007669"/>
    <property type="project" value="UniProtKB-KW"/>
</dbReference>
<dbReference type="Proteomes" id="UP000610760">
    <property type="component" value="Unassembled WGS sequence"/>
</dbReference>
<dbReference type="Gene3D" id="2.60.40.10">
    <property type="entry name" value="Immunoglobulins"/>
    <property type="match status" value="1"/>
</dbReference>
<dbReference type="PROSITE" id="PS51170">
    <property type="entry name" value="CW"/>
    <property type="match status" value="4"/>
</dbReference>
<dbReference type="Pfam" id="PF16147">
    <property type="entry name" value="DUF4855"/>
    <property type="match status" value="1"/>
</dbReference>
<keyword evidence="8" id="KW-1185">Reference proteome</keyword>
<evidence type="ECO:0000256" key="3">
    <source>
        <dbReference type="PROSITE-ProRule" id="PRU00591"/>
    </source>
</evidence>
<feature type="repeat" description="Cell wall-binding" evidence="3">
    <location>
        <begin position="1554"/>
        <end position="1573"/>
    </location>
</feature>
<dbReference type="EMBL" id="JACRSV010000001">
    <property type="protein sequence ID" value="MBC8559063.1"/>
    <property type="molecule type" value="Genomic_DNA"/>
</dbReference>
<dbReference type="InterPro" id="IPR018337">
    <property type="entry name" value="Cell_wall/Cho-bd_repeat"/>
</dbReference>
<organism evidence="7 8">
    <name type="scientific">Fumia xinanensis</name>
    <dbReference type="NCBI Taxonomy" id="2763659"/>
    <lineage>
        <taxon>Bacteria</taxon>
        <taxon>Bacillati</taxon>
        <taxon>Bacillota</taxon>
        <taxon>Clostridia</taxon>
        <taxon>Eubacteriales</taxon>
        <taxon>Oscillospiraceae</taxon>
        <taxon>Fumia</taxon>
    </lineage>
</organism>
<evidence type="ECO:0000313" key="8">
    <source>
        <dbReference type="Proteomes" id="UP000610760"/>
    </source>
</evidence>
<evidence type="ECO:0000256" key="2">
    <source>
        <dbReference type="ARBA" id="ARBA00023295"/>
    </source>
</evidence>
<dbReference type="SUPFAM" id="SSF48726">
    <property type="entry name" value="Immunoglobulin"/>
    <property type="match status" value="1"/>
</dbReference>
<sequence length="1612" mass="180509">MKSKKKFASIVATILAISCIFSSIPVEAGDAEIFDDENTEEQTNLALNCEYSGDYLDNIGSNYPDSGFKELTDGVIGSTTNFFDPAYVGIAGGRANLIVDFGYDQTFNSLTLHYIVEPSSSINPPKNVAVSYSKDKVNWTEFGTGGGVSSENECTINGEPGTGRFVKINIDWGAGWLFLSEVEIMGEWSPRDPRLPEITTELPNEVKRYEGDTLNLKMDYTIDKMGSEQEIIWTKDEVELPAFKNQKTLKIENAAVSDSGSYLVTVINRFDDGSEFSFGSAACPVTIVKSALSGNDPVVDTPDADSNNLAYGKEYWVSDSLLEEYEDIGQMTDGLYGSKEDYLDGRWLGFSKTKNATIEIVVDLGSSQSFQQVEARFLQDAVADSNWPVTAEIFTSDNRSTWKSLGAFSILQSSDTETALSNFYEKVTGTGQYVKFLFTPGKGDTLLVDEVRVLKTSNIPDRGEEEAPPQPDLSNNIAYGKLYEYNREPNTSYPDKSNRKLTDGLHGAGVKFYDPEWVGFLGAPEGKEDPEEVVVTLDLGKDEDFQEICIEYGYWDAPHIYLPETIKIELSSDRENWQTLAEGSGAECTGTGSVRRFSYANAEGMTGRYVRFTTMPDRGWLFMDEIEVLKETNVIPDSCNIVRGQGYTVSRDPDHGLDGVLTDGRYGVTGTGRDKNWLGFSKSKNADKNYVELVFDLKGNHSLSKIEVYSREDAPLKLTTPKNLKFYVSNDGKKWSTLKSFPENNTALMRLSDSVVMTWDSEYDTFISNKEGVKKPYTAYVKIAFDVPEDRNFLVYIDEVKIEGVFAETSDSGICLSDGIAPYNVAFQKPYTFTPAEPANNYPDDGVKMTDGYIAPYNFSDPGWVGADIYSTPTGSILDRWPIKQFVIDLEDVYAVNKITFYTCNGQFAAGNVAPTAVKTFASMDGENWMPLSLTVDCKNMPTAGLCNFGWHNEDTAGRTTDYTGDENSCYKARYIRVDSYTGGNNRFSEIEVYGSKNITEETRELTNLTKLEKGKNFMRPSKETTNGVKDMVLCYNSFGGWDEETSNYKGAWTPERYRPYLTYVDTEGNVQDTMYDTVCFLALTSQRGSNLSDVWGNDYVKSIGRDWEWYLDWTLGEGMAVDNLNKAAKKASEELHDPNYKVKMVLMFPGINRNLTEFGDLGERKNLNLSVEEDWKYVTDWYIEEAVQRINDANYEFIDFVGFYHLIEQLDFPDCIEYATEKVHSMGDYFYYWIPHDTAGAGNYIGSSYGIDCTALQPNHFFDNPEDESTRAWGGEKQIDKTLKLASYANIGIEMEFDHKLGLRPSKYNVGLDYLNALAKWDAQGDNIVRFWYEGGGALGQLAASKDAVLREFYDNCYQLMQGTYQPREYITEYATGQHPWTAGFNIDVNFGSGYSQEGVVNSGSSGGGSLNGGGQNTAPSKPETPPTGDEKYTWEETEDSYKLKDADGEYVTGFAKVDGKTYYLNEEGIRTTGWQKVDSKWYYLKSDGVMATDWLQLGSTWYFLDADGIMQTGWLKDEGVCYYLYEWGGMANSGWVQVGNTWYYMRGNGAMMTGWLQQGSNWYYLKDSGAMATGWNWVGSNCYYFNASGKMAANTTVGGYKLDASGAWVK</sequence>
<dbReference type="InterPro" id="IPR013783">
    <property type="entry name" value="Ig-like_fold"/>
</dbReference>
<gene>
    <name evidence="7" type="ORF">H8710_03150</name>
</gene>
<dbReference type="InterPro" id="IPR000421">
    <property type="entry name" value="FA58C"/>
</dbReference>
<evidence type="ECO:0000256" key="5">
    <source>
        <dbReference type="SAM" id="SignalP"/>
    </source>
</evidence>